<dbReference type="InterPro" id="IPR009926">
    <property type="entry name" value="T3SS_YcgR_PilZN"/>
</dbReference>
<sequence>MLHIGDSITLETGILEKNVKGDEAQETFRCRLVDRQDDTFIIDLPINEETGKTTPFPVGKVLQASFVGIDQALYIFHTKIIGREHRNVPVLLLNDPGRKKHTRIQRRNYARVDAGVNAAVHPLSPGAFTPFTTFTLNISGGGAALSLPKGAVIPEHGEIDVSFVLPMESGALPWIRTRASIVRKLKKSAFENEIFTIEFSTIRDADRQQIIQYVFEQQAAFRRSAAGQ</sequence>
<evidence type="ECO:0000259" key="1">
    <source>
        <dbReference type="Pfam" id="PF07238"/>
    </source>
</evidence>
<evidence type="ECO:0000259" key="2">
    <source>
        <dbReference type="Pfam" id="PF12945"/>
    </source>
</evidence>
<evidence type="ECO:0000313" key="4">
    <source>
        <dbReference type="Proteomes" id="UP000242310"/>
    </source>
</evidence>
<dbReference type="OrthoDB" id="1951449at2"/>
<feature type="domain" description="Type III secretion system flagellar brake protein YcgR PilZN" evidence="2">
    <location>
        <begin position="19"/>
        <end position="96"/>
    </location>
</feature>
<dbReference type="Pfam" id="PF07238">
    <property type="entry name" value="PilZ"/>
    <property type="match status" value="1"/>
</dbReference>
<keyword evidence="3" id="KW-0966">Cell projection</keyword>
<dbReference type="InterPro" id="IPR009875">
    <property type="entry name" value="PilZ_domain"/>
</dbReference>
<comment type="caution">
    <text evidence="3">The sequence shown here is derived from an EMBL/GenBank/DDBJ whole genome shotgun (WGS) entry which is preliminary data.</text>
</comment>
<evidence type="ECO:0000313" key="3">
    <source>
        <dbReference type="EMBL" id="PSL48498.1"/>
    </source>
</evidence>
<dbReference type="Gene3D" id="2.40.10.220">
    <property type="entry name" value="predicted glycosyltransferase like domains"/>
    <property type="match status" value="1"/>
</dbReference>
<dbReference type="Pfam" id="PF12945">
    <property type="entry name" value="PilZNR"/>
    <property type="match status" value="1"/>
</dbReference>
<reference evidence="3 4" key="1">
    <citation type="submission" date="2018-03" db="EMBL/GenBank/DDBJ databases">
        <title>Genomic Encyclopedia of Type Strains, Phase III (KMG-III): the genomes of soil and plant-associated and newly described type strains.</title>
        <authorList>
            <person name="Whitman W."/>
        </authorList>
    </citation>
    <scope>NUCLEOTIDE SEQUENCE [LARGE SCALE GENOMIC DNA]</scope>
    <source>
        <strain evidence="3 4">CGMCC 1.07653</strain>
    </source>
</reference>
<dbReference type="AlphaFoldDB" id="A0A2P8HQK9"/>
<gene>
    <name evidence="3" type="ORF">B0H94_10498</name>
</gene>
<keyword evidence="3" id="KW-0282">Flagellum</keyword>
<proteinExistence type="predicted"/>
<name>A0A2P8HQK9_9BACI</name>
<dbReference type="RefSeq" id="WP_106588068.1">
    <property type="nucleotide sequence ID" value="NZ_PYAV01000004.1"/>
</dbReference>
<accession>A0A2P8HQK9</accession>
<feature type="domain" description="PilZ" evidence="1">
    <location>
        <begin position="105"/>
        <end position="216"/>
    </location>
</feature>
<keyword evidence="4" id="KW-1185">Reference proteome</keyword>
<protein>
    <submittedName>
        <fullName evidence="3">C-di-GMP-binding flagellar brake protein YcgR</fullName>
    </submittedName>
</protein>
<keyword evidence="3" id="KW-0969">Cilium</keyword>
<organism evidence="3 4">
    <name type="scientific">Salsuginibacillus halophilus</name>
    <dbReference type="NCBI Taxonomy" id="517424"/>
    <lineage>
        <taxon>Bacteria</taxon>
        <taxon>Bacillati</taxon>
        <taxon>Bacillota</taxon>
        <taxon>Bacilli</taxon>
        <taxon>Bacillales</taxon>
        <taxon>Bacillaceae</taxon>
        <taxon>Salsuginibacillus</taxon>
    </lineage>
</organism>
<dbReference type="Proteomes" id="UP000242310">
    <property type="component" value="Unassembled WGS sequence"/>
</dbReference>
<dbReference type="EMBL" id="PYAV01000004">
    <property type="protein sequence ID" value="PSL48498.1"/>
    <property type="molecule type" value="Genomic_DNA"/>
</dbReference>
<dbReference type="GO" id="GO:0035438">
    <property type="term" value="F:cyclic-di-GMP binding"/>
    <property type="evidence" value="ECO:0007669"/>
    <property type="project" value="InterPro"/>
</dbReference>